<protein>
    <submittedName>
        <fullName evidence="2">TIGR02391 family protein</fullName>
    </submittedName>
</protein>
<dbReference type="Pfam" id="PF09509">
    <property type="entry name" value="Hypoth_Ymh"/>
    <property type="match status" value="1"/>
</dbReference>
<keyword evidence="3" id="KW-1185">Reference proteome</keyword>
<gene>
    <name evidence="2" type="ORF">RM764_15845</name>
</gene>
<name>A0ABU2TU35_9ACTN</name>
<evidence type="ECO:0000259" key="1">
    <source>
        <dbReference type="Pfam" id="PF09509"/>
    </source>
</evidence>
<dbReference type="InterPro" id="IPR012654">
    <property type="entry name" value="CHP02391"/>
</dbReference>
<feature type="domain" description="Conserved hypothetical protein CHP02391" evidence="1">
    <location>
        <begin position="2"/>
        <end position="113"/>
    </location>
</feature>
<dbReference type="EMBL" id="JAVREY010000015">
    <property type="protein sequence ID" value="MDT0464478.1"/>
    <property type="molecule type" value="Genomic_DNA"/>
</dbReference>
<sequence>MWAAEARQDAVLAAARSVNRRLQQKLNRHDIGATDLCLQTFDLKDPAPGKPRLRFPGAGNTPTWRARQEVAKYLAAGTFLAIRNVAAHEDEVSRTEQEALEHLATLSVLARWIEECATEFAA</sequence>
<reference evidence="3" key="1">
    <citation type="submission" date="2023-07" db="EMBL/GenBank/DDBJ databases">
        <title>30 novel species of actinomycetes from the DSMZ collection.</title>
        <authorList>
            <person name="Nouioui I."/>
        </authorList>
    </citation>
    <scope>NUCLEOTIDE SEQUENCE [LARGE SCALE GENOMIC DNA]</scope>
    <source>
        <strain evidence="3">DSM 41699</strain>
    </source>
</reference>
<accession>A0ABU2TU35</accession>
<proteinExistence type="predicted"/>
<evidence type="ECO:0000313" key="3">
    <source>
        <dbReference type="Proteomes" id="UP001183809"/>
    </source>
</evidence>
<dbReference type="RefSeq" id="WP_311695741.1">
    <property type="nucleotide sequence ID" value="NZ_JAVREY010000015.1"/>
</dbReference>
<comment type="caution">
    <text evidence="2">The sequence shown here is derived from an EMBL/GenBank/DDBJ whole genome shotgun (WGS) entry which is preliminary data.</text>
</comment>
<evidence type="ECO:0000313" key="2">
    <source>
        <dbReference type="EMBL" id="MDT0464478.1"/>
    </source>
</evidence>
<dbReference type="Proteomes" id="UP001183809">
    <property type="component" value="Unassembled WGS sequence"/>
</dbReference>
<organism evidence="2 3">
    <name type="scientific">Streptomyces gibsoniae</name>
    <dbReference type="NCBI Taxonomy" id="3075529"/>
    <lineage>
        <taxon>Bacteria</taxon>
        <taxon>Bacillati</taxon>
        <taxon>Actinomycetota</taxon>
        <taxon>Actinomycetes</taxon>
        <taxon>Kitasatosporales</taxon>
        <taxon>Streptomycetaceae</taxon>
        <taxon>Streptomyces</taxon>
    </lineage>
</organism>